<evidence type="ECO:0000256" key="1">
    <source>
        <dbReference type="SAM" id="MobiDB-lite"/>
    </source>
</evidence>
<evidence type="ECO:0000313" key="2">
    <source>
        <dbReference type="EMBL" id="KFG28569.1"/>
    </source>
</evidence>
<dbReference type="AlphaFoldDB" id="A0A086J8V1"/>
<comment type="caution">
    <text evidence="2">The sequence shown here is derived from an EMBL/GenBank/DDBJ whole genome shotgun (WGS) entry which is preliminary data.</text>
</comment>
<dbReference type="Proteomes" id="UP000028828">
    <property type="component" value="Unassembled WGS sequence"/>
</dbReference>
<sequence length="100" mass="10775">MLSRLCVPRPHRAAPLHAEVYIHLGGRVAECAALSPQLAGGGDVAGWVEGELSAFPSIFSGLLSSSALRMQSARSFAEKAEEGEEKRLESARENERVKRS</sequence>
<protein>
    <submittedName>
        <fullName evidence="2">Uncharacterized protein</fullName>
    </submittedName>
</protein>
<proteinExistence type="predicted"/>
<reference evidence="2 3" key="1">
    <citation type="submission" date="2014-03" db="EMBL/GenBank/DDBJ databases">
        <authorList>
            <person name="Sibley D."/>
            <person name="Venepally P."/>
            <person name="Karamycheva S."/>
            <person name="Hadjithomas M."/>
            <person name="Khan A."/>
            <person name="Brunk B."/>
            <person name="Roos D."/>
            <person name="Caler E."/>
            <person name="Lorenzi H."/>
        </authorList>
    </citation>
    <scope>NUCLEOTIDE SEQUENCE [LARGE SCALE GENOMIC DNA]</scope>
    <source>
        <strain evidence="3">p89</strain>
    </source>
</reference>
<gene>
    <name evidence="2" type="ORF">TGP89_281575</name>
</gene>
<organism evidence="2 3">
    <name type="scientific">Toxoplasma gondii p89</name>
    <dbReference type="NCBI Taxonomy" id="943119"/>
    <lineage>
        <taxon>Eukaryota</taxon>
        <taxon>Sar</taxon>
        <taxon>Alveolata</taxon>
        <taxon>Apicomplexa</taxon>
        <taxon>Conoidasida</taxon>
        <taxon>Coccidia</taxon>
        <taxon>Eucoccidiorida</taxon>
        <taxon>Eimeriorina</taxon>
        <taxon>Sarcocystidae</taxon>
        <taxon>Toxoplasma</taxon>
    </lineage>
</organism>
<accession>A0A086J8V1</accession>
<name>A0A086J8V1_TOXGO</name>
<dbReference type="VEuPathDB" id="ToxoDB:TGP89_281575"/>
<feature type="region of interest" description="Disordered" evidence="1">
    <location>
        <begin position="78"/>
        <end position="100"/>
    </location>
</feature>
<evidence type="ECO:0000313" key="3">
    <source>
        <dbReference type="Proteomes" id="UP000028828"/>
    </source>
</evidence>
<dbReference type="EMBL" id="AEYI02002340">
    <property type="protein sequence ID" value="KFG28569.1"/>
    <property type="molecule type" value="Genomic_DNA"/>
</dbReference>